<sequence>MQDTFEELLDGADNATVRRYVQAYIMILLGTQLFGDKSDTRLHIRWLPYVARLEDMGGPIGYDTFGCPLASRSQPDREREKILSCSLKAHDRSPTGWGFQVVYIEILEPQHTALWKSVTVLIYFSIIEWHQVDRVLPQFGGVQPRSWAALVIDFLMSKDGRGGDRAVPIPFEATQRGPGRVPDMDRVDDVPDRRDEGRGRGRGRGRGHAGQAGRSGRRVRARDRGRGRHDDYGSDDDGDGGDDGGHHGGDGGGMWVDLEEVNMVAVIEDHMVETGMVLVDDQDVHESQTYISSSQLLSDLLTNEGLDAEFGGSHFLEEISVIMQEDKAARQRSHATGPQILPDVDLNEPLSGTLHEHFALGGTPPSAYKVFPQTVAGPSRPPPQTAHEAAGDGDEDEVPLA</sequence>
<organism evidence="2 3">
    <name type="scientific">Arachis hypogaea</name>
    <name type="common">Peanut</name>
    <dbReference type="NCBI Taxonomy" id="3818"/>
    <lineage>
        <taxon>Eukaryota</taxon>
        <taxon>Viridiplantae</taxon>
        <taxon>Streptophyta</taxon>
        <taxon>Embryophyta</taxon>
        <taxon>Tracheophyta</taxon>
        <taxon>Spermatophyta</taxon>
        <taxon>Magnoliopsida</taxon>
        <taxon>eudicotyledons</taxon>
        <taxon>Gunneridae</taxon>
        <taxon>Pentapetalae</taxon>
        <taxon>rosids</taxon>
        <taxon>fabids</taxon>
        <taxon>Fabales</taxon>
        <taxon>Fabaceae</taxon>
        <taxon>Papilionoideae</taxon>
        <taxon>50 kb inversion clade</taxon>
        <taxon>dalbergioids sensu lato</taxon>
        <taxon>Dalbergieae</taxon>
        <taxon>Pterocarpus clade</taxon>
        <taxon>Arachis</taxon>
    </lineage>
</organism>
<feature type="compositionally biased region" description="Basic and acidic residues" evidence="1">
    <location>
        <begin position="222"/>
        <end position="232"/>
    </location>
</feature>
<keyword evidence="3" id="KW-1185">Reference proteome</keyword>
<name>A0A445EBD3_ARAHY</name>
<dbReference type="AlphaFoldDB" id="A0A445EBD3"/>
<evidence type="ECO:0000256" key="1">
    <source>
        <dbReference type="SAM" id="MobiDB-lite"/>
    </source>
</evidence>
<evidence type="ECO:0008006" key="4">
    <source>
        <dbReference type="Google" id="ProtNLM"/>
    </source>
</evidence>
<feature type="region of interest" description="Disordered" evidence="1">
    <location>
        <begin position="165"/>
        <end position="254"/>
    </location>
</feature>
<evidence type="ECO:0000313" key="2">
    <source>
        <dbReference type="EMBL" id="RYR72599.1"/>
    </source>
</evidence>
<proteinExistence type="predicted"/>
<feature type="compositionally biased region" description="Basic and acidic residues" evidence="1">
    <location>
        <begin position="182"/>
        <end position="199"/>
    </location>
</feature>
<feature type="region of interest" description="Disordered" evidence="1">
    <location>
        <begin position="361"/>
        <end position="401"/>
    </location>
</feature>
<feature type="compositionally biased region" description="Acidic residues" evidence="1">
    <location>
        <begin position="391"/>
        <end position="401"/>
    </location>
</feature>
<reference evidence="2 3" key="1">
    <citation type="submission" date="2019-01" db="EMBL/GenBank/DDBJ databases">
        <title>Sequencing of cultivated peanut Arachis hypogaea provides insights into genome evolution and oil improvement.</title>
        <authorList>
            <person name="Chen X."/>
        </authorList>
    </citation>
    <scope>NUCLEOTIDE SEQUENCE [LARGE SCALE GENOMIC DNA]</scope>
    <source>
        <strain evidence="3">cv. Fuhuasheng</strain>
        <tissue evidence="2">Leaves</tissue>
    </source>
</reference>
<protein>
    <recommendedName>
        <fullName evidence="4">Aminotransferase-like plant mobile domain-containing protein</fullName>
    </recommendedName>
</protein>
<evidence type="ECO:0000313" key="3">
    <source>
        <dbReference type="Proteomes" id="UP000289738"/>
    </source>
</evidence>
<gene>
    <name evidence="2" type="ORF">Ahy_A02g006829</name>
</gene>
<accession>A0A445EBD3</accession>
<dbReference type="Proteomes" id="UP000289738">
    <property type="component" value="Chromosome A02"/>
</dbReference>
<comment type="caution">
    <text evidence="2">The sequence shown here is derived from an EMBL/GenBank/DDBJ whole genome shotgun (WGS) entry which is preliminary data.</text>
</comment>
<feature type="compositionally biased region" description="Acidic residues" evidence="1">
    <location>
        <begin position="233"/>
        <end position="242"/>
    </location>
</feature>
<dbReference type="EMBL" id="SDMP01000002">
    <property type="protein sequence ID" value="RYR72599.1"/>
    <property type="molecule type" value="Genomic_DNA"/>
</dbReference>